<dbReference type="Gene3D" id="2.30.42.10">
    <property type="match status" value="1"/>
</dbReference>
<sequence>MYNDEQNLYHYTYRKDGTEPGQRYDAKQPTVDEQLNSYRQQQEQQTQNSQPVYQSQPQGGQTPHKNGKNRLGLKIASLALVCALLGGLVGGGTAYLVSNSSSSNTTEVNVSNRKPTEIQLKTVDGKNPMTDAELYAANVNSVVSINITATSDPNFFGQTTQTAGAGSGFILTPDGYIVTNYHVVGDADTVKVTLYNGDSYDAQYIGGDEDYDIAVIKIEATDLPNVTLGNSDSLNVGDHVLAIGNPLGELTFSMSEGIASSVNRAIDVDGTPFNMIQVTAAINPGNSGGPLFNEYGEVVGIVSAKYSSYASQSVEGLGFAIPINDVAAMIQDIMTNGYVSNKAYLGITPGTMNEQMAAQYRYDVTKGVFIYSVEEGSAADKAGLKMGDVIMKIDGTDVDSYQELVALKKKYSAGDESTFTIYRGGQQQEVSVTWGAVPADQATDNNSQSQQSQNNNSNSNNGSYNGGNGYYSNPWDIFNYYFGNQG</sequence>
<evidence type="ECO:0000256" key="2">
    <source>
        <dbReference type="ARBA" id="ARBA00022670"/>
    </source>
</evidence>
<evidence type="ECO:0000256" key="5">
    <source>
        <dbReference type="SAM" id="Phobius"/>
    </source>
</evidence>
<evidence type="ECO:0000259" key="6">
    <source>
        <dbReference type="PROSITE" id="PS50106"/>
    </source>
</evidence>
<evidence type="ECO:0000256" key="1">
    <source>
        <dbReference type="ARBA" id="ARBA00010541"/>
    </source>
</evidence>
<dbReference type="CDD" id="cd06779">
    <property type="entry name" value="cpPDZ_Deg_HtrA-like"/>
    <property type="match status" value="1"/>
</dbReference>
<feature type="compositionally biased region" description="Low complexity" evidence="4">
    <location>
        <begin position="40"/>
        <end position="50"/>
    </location>
</feature>
<keyword evidence="5" id="KW-1133">Transmembrane helix</keyword>
<feature type="compositionally biased region" description="Low complexity" evidence="4">
    <location>
        <begin position="445"/>
        <end position="463"/>
    </location>
</feature>
<keyword evidence="5" id="KW-0812">Transmembrane</keyword>
<dbReference type="GO" id="GO:0004252">
    <property type="term" value="F:serine-type endopeptidase activity"/>
    <property type="evidence" value="ECO:0007669"/>
    <property type="project" value="InterPro"/>
</dbReference>
<dbReference type="Gene3D" id="2.40.10.10">
    <property type="entry name" value="Trypsin-like serine proteases"/>
    <property type="match status" value="2"/>
</dbReference>
<dbReference type="InterPro" id="IPR043504">
    <property type="entry name" value="Peptidase_S1_PA_chymotrypsin"/>
</dbReference>
<dbReference type="EMBL" id="JACOQI010000001">
    <property type="protein sequence ID" value="MBC5769062.1"/>
    <property type="molecule type" value="Genomic_DNA"/>
</dbReference>
<feature type="domain" description="PDZ" evidence="6">
    <location>
        <begin position="340"/>
        <end position="425"/>
    </location>
</feature>
<dbReference type="InterPro" id="IPR009003">
    <property type="entry name" value="Peptidase_S1_PA"/>
</dbReference>
<keyword evidence="5" id="KW-0472">Membrane</keyword>
<dbReference type="PRINTS" id="PR00834">
    <property type="entry name" value="PROTEASES2C"/>
</dbReference>
<dbReference type="RefSeq" id="WP_187013448.1">
    <property type="nucleotide sequence ID" value="NZ_JACOQI010000001.1"/>
</dbReference>
<protein>
    <submittedName>
        <fullName evidence="7">Trypsin-like peptidase domain-containing protein</fullName>
    </submittedName>
</protein>
<dbReference type="PANTHER" id="PTHR43343">
    <property type="entry name" value="PEPTIDASE S12"/>
    <property type="match status" value="1"/>
</dbReference>
<dbReference type="SMART" id="SM00228">
    <property type="entry name" value="PDZ"/>
    <property type="match status" value="1"/>
</dbReference>
<dbReference type="PROSITE" id="PS50106">
    <property type="entry name" value="PDZ"/>
    <property type="match status" value="1"/>
</dbReference>
<dbReference type="PANTHER" id="PTHR43343:SF3">
    <property type="entry name" value="PROTEASE DO-LIKE 8, CHLOROPLASTIC"/>
    <property type="match status" value="1"/>
</dbReference>
<dbReference type="Proteomes" id="UP000620327">
    <property type="component" value="Unassembled WGS sequence"/>
</dbReference>
<dbReference type="Pfam" id="PF13365">
    <property type="entry name" value="Trypsin_2"/>
    <property type="match status" value="1"/>
</dbReference>
<keyword evidence="8" id="KW-1185">Reference proteome</keyword>
<gene>
    <name evidence="7" type="ORF">H8Z83_01685</name>
</gene>
<feature type="region of interest" description="Disordered" evidence="4">
    <location>
        <begin position="35"/>
        <end position="68"/>
    </location>
</feature>
<dbReference type="InterPro" id="IPR001940">
    <property type="entry name" value="Peptidase_S1C"/>
</dbReference>
<comment type="caution">
    <text evidence="7">The sequence shown here is derived from an EMBL/GenBank/DDBJ whole genome shotgun (WGS) entry which is preliminary data.</text>
</comment>
<dbReference type="AlphaFoldDB" id="A0A923ME63"/>
<dbReference type="SUPFAM" id="SSF50494">
    <property type="entry name" value="Trypsin-like serine proteases"/>
    <property type="match status" value="1"/>
</dbReference>
<organism evidence="7 8">
    <name type="scientific">Dysosmobacter segnis</name>
    <dbReference type="NCBI Taxonomy" id="2763042"/>
    <lineage>
        <taxon>Bacteria</taxon>
        <taxon>Bacillati</taxon>
        <taxon>Bacillota</taxon>
        <taxon>Clostridia</taxon>
        <taxon>Eubacteriales</taxon>
        <taxon>Oscillospiraceae</taxon>
        <taxon>Dysosmobacter</taxon>
    </lineage>
</organism>
<dbReference type="GO" id="GO:0006508">
    <property type="term" value="P:proteolysis"/>
    <property type="evidence" value="ECO:0007669"/>
    <property type="project" value="UniProtKB-KW"/>
</dbReference>
<accession>A0A923ME63</accession>
<dbReference type="Pfam" id="PF13180">
    <property type="entry name" value="PDZ_2"/>
    <property type="match status" value="1"/>
</dbReference>
<proteinExistence type="inferred from homology"/>
<evidence type="ECO:0000313" key="7">
    <source>
        <dbReference type="EMBL" id="MBC5769062.1"/>
    </source>
</evidence>
<feature type="transmembrane region" description="Helical" evidence="5">
    <location>
        <begin position="75"/>
        <end position="97"/>
    </location>
</feature>
<name>A0A923ME63_9FIRM</name>
<comment type="similarity">
    <text evidence="1">Belongs to the peptidase S1C family.</text>
</comment>
<evidence type="ECO:0000313" key="8">
    <source>
        <dbReference type="Proteomes" id="UP000620327"/>
    </source>
</evidence>
<evidence type="ECO:0000256" key="4">
    <source>
        <dbReference type="SAM" id="MobiDB-lite"/>
    </source>
</evidence>
<feature type="region of interest" description="Disordered" evidence="4">
    <location>
        <begin position="440"/>
        <end position="465"/>
    </location>
</feature>
<dbReference type="InterPro" id="IPR036034">
    <property type="entry name" value="PDZ_sf"/>
</dbReference>
<keyword evidence="3" id="KW-0378">Hydrolase</keyword>
<evidence type="ECO:0000256" key="3">
    <source>
        <dbReference type="ARBA" id="ARBA00022801"/>
    </source>
</evidence>
<dbReference type="SUPFAM" id="SSF50156">
    <property type="entry name" value="PDZ domain-like"/>
    <property type="match status" value="1"/>
</dbReference>
<reference evidence="7" key="1">
    <citation type="submission" date="2020-08" db="EMBL/GenBank/DDBJ databases">
        <title>Genome public.</title>
        <authorList>
            <person name="Liu C."/>
            <person name="Sun Q."/>
        </authorList>
    </citation>
    <scope>NUCLEOTIDE SEQUENCE</scope>
    <source>
        <strain evidence="7">BX15</strain>
    </source>
</reference>
<dbReference type="InterPro" id="IPR051201">
    <property type="entry name" value="Chloro_Bact_Ser_Proteases"/>
</dbReference>
<dbReference type="InterPro" id="IPR001478">
    <property type="entry name" value="PDZ"/>
</dbReference>
<keyword evidence="2" id="KW-0645">Protease</keyword>
<feature type="compositionally biased region" description="Polar residues" evidence="4">
    <location>
        <begin position="51"/>
        <end position="64"/>
    </location>
</feature>